<evidence type="ECO:0000313" key="1">
    <source>
        <dbReference type="EMBL" id="MBA9079176.1"/>
    </source>
</evidence>
<keyword evidence="2" id="KW-1185">Reference proteome</keyword>
<reference evidence="1 2" key="1">
    <citation type="submission" date="2020-08" db="EMBL/GenBank/DDBJ databases">
        <title>Genomic Encyclopedia of Type Strains, Phase IV (KMG-IV): sequencing the most valuable type-strain genomes for metagenomic binning, comparative biology and taxonomic classification.</title>
        <authorList>
            <person name="Goeker M."/>
        </authorList>
    </citation>
    <scope>NUCLEOTIDE SEQUENCE [LARGE SCALE GENOMIC DNA]</scope>
    <source>
        <strain evidence="1 2">DSM 29854</strain>
    </source>
</reference>
<evidence type="ECO:0000313" key="2">
    <source>
        <dbReference type="Proteomes" id="UP000563094"/>
    </source>
</evidence>
<organism evidence="1 2">
    <name type="scientific">Rufibacter quisquiliarum</name>
    <dbReference type="NCBI Taxonomy" id="1549639"/>
    <lineage>
        <taxon>Bacteria</taxon>
        <taxon>Pseudomonadati</taxon>
        <taxon>Bacteroidota</taxon>
        <taxon>Cytophagia</taxon>
        <taxon>Cytophagales</taxon>
        <taxon>Hymenobacteraceae</taxon>
        <taxon>Rufibacter</taxon>
    </lineage>
</organism>
<comment type="caution">
    <text evidence="1">The sequence shown here is derived from an EMBL/GenBank/DDBJ whole genome shotgun (WGS) entry which is preliminary data.</text>
</comment>
<protein>
    <submittedName>
        <fullName evidence="1">Uncharacterized protein</fullName>
    </submittedName>
</protein>
<sequence length="184" mass="20430">MLPVKIKLLISAEGRKINPSLLPQIPQFSGVVPFQLASFLFLACFSEIRSETEELSRIVSSGCVTIPPRREPSIQEALICTLLAHPHSCHSARILRANEKSAVINAITVCPKDIHRSPLFWDSTPEAHRSSGVPLRKHRAGEFYSPSFARGSQRSRTPQQTGSGVELPNSWLLSFRLSFPLLSF</sequence>
<gene>
    <name evidence="1" type="ORF">FHS90_003911</name>
</gene>
<dbReference type="EMBL" id="JACJIQ010000019">
    <property type="protein sequence ID" value="MBA9079176.1"/>
    <property type="molecule type" value="Genomic_DNA"/>
</dbReference>
<proteinExistence type="predicted"/>
<name>A0A839GWQ3_9BACT</name>
<dbReference type="Proteomes" id="UP000563094">
    <property type="component" value="Unassembled WGS sequence"/>
</dbReference>
<accession>A0A839GWQ3</accession>
<dbReference type="AlphaFoldDB" id="A0A839GWQ3"/>